<evidence type="ECO:0000313" key="2">
    <source>
        <dbReference type="EMBL" id="CAF1441029.1"/>
    </source>
</evidence>
<evidence type="ECO:0000313" key="3">
    <source>
        <dbReference type="EMBL" id="CAF3693337.1"/>
    </source>
</evidence>
<dbReference type="AlphaFoldDB" id="A0A815NPZ0"/>
<evidence type="ECO:0000313" key="4">
    <source>
        <dbReference type="EMBL" id="CAF4317155.1"/>
    </source>
</evidence>
<dbReference type="OrthoDB" id="408152at2759"/>
<organism evidence="2 5">
    <name type="scientific">Didymodactylos carnosus</name>
    <dbReference type="NCBI Taxonomy" id="1234261"/>
    <lineage>
        <taxon>Eukaryota</taxon>
        <taxon>Metazoa</taxon>
        <taxon>Spiralia</taxon>
        <taxon>Gnathifera</taxon>
        <taxon>Rotifera</taxon>
        <taxon>Eurotatoria</taxon>
        <taxon>Bdelloidea</taxon>
        <taxon>Philodinida</taxon>
        <taxon>Philodinidae</taxon>
        <taxon>Didymodactylos</taxon>
    </lineage>
</organism>
<comment type="caution">
    <text evidence="2">The sequence shown here is derived from an EMBL/GenBank/DDBJ whole genome shotgun (WGS) entry which is preliminary data.</text>
</comment>
<proteinExistence type="predicted"/>
<evidence type="ECO:0000313" key="1">
    <source>
        <dbReference type="EMBL" id="CAF0914865.1"/>
    </source>
</evidence>
<dbReference type="EMBL" id="CAJOBC010084441">
    <property type="protein sequence ID" value="CAF4317155.1"/>
    <property type="molecule type" value="Genomic_DNA"/>
</dbReference>
<name>A0A815NPZ0_9BILA</name>
<dbReference type="InterPro" id="IPR040632">
    <property type="entry name" value="Sulfotransfer_4"/>
</dbReference>
<dbReference type="EMBL" id="CAJNOQ010019000">
    <property type="protein sequence ID" value="CAF1441029.1"/>
    <property type="molecule type" value="Genomic_DNA"/>
</dbReference>
<gene>
    <name evidence="2" type="ORF">GPM918_LOCUS34374</name>
    <name evidence="1" type="ORF">OVA965_LOCUS10316</name>
    <name evidence="4" type="ORF">SRO942_LOCUS35071</name>
    <name evidence="3" type="ORF">TMI583_LOCUS10312</name>
</gene>
<keyword evidence="5" id="KW-1185">Reference proteome</keyword>
<dbReference type="EMBL" id="CAJOBA010003797">
    <property type="protein sequence ID" value="CAF3693337.1"/>
    <property type="molecule type" value="Genomic_DNA"/>
</dbReference>
<accession>A0A815NPZ0</accession>
<dbReference type="Proteomes" id="UP000663829">
    <property type="component" value="Unassembled WGS sequence"/>
</dbReference>
<dbReference type="InterPro" id="IPR027417">
    <property type="entry name" value="P-loop_NTPase"/>
</dbReference>
<dbReference type="EMBL" id="CAJNOK010003796">
    <property type="protein sequence ID" value="CAF0914865.1"/>
    <property type="molecule type" value="Genomic_DNA"/>
</dbReference>
<dbReference type="Proteomes" id="UP000681722">
    <property type="component" value="Unassembled WGS sequence"/>
</dbReference>
<reference evidence="2" key="1">
    <citation type="submission" date="2021-02" db="EMBL/GenBank/DDBJ databases">
        <authorList>
            <person name="Nowell W R."/>
        </authorList>
    </citation>
    <scope>NUCLEOTIDE SEQUENCE</scope>
</reference>
<dbReference type="Pfam" id="PF17784">
    <property type="entry name" value="Sulfotransfer_4"/>
    <property type="match status" value="1"/>
</dbReference>
<dbReference type="Proteomes" id="UP000677228">
    <property type="component" value="Unassembled WGS sequence"/>
</dbReference>
<protein>
    <submittedName>
        <fullName evidence="2">Uncharacterized protein</fullName>
    </submittedName>
</protein>
<dbReference type="Proteomes" id="UP000682733">
    <property type="component" value="Unassembled WGS sequence"/>
</dbReference>
<sequence length="77" mass="8619">MRTNCKAEKVEILSCNLSDDGLSVICVGMFRIGSTSLRNALEILGISKGYHYEVMTDKHLHDHLDLWQQAGKGQQVD</sequence>
<evidence type="ECO:0000313" key="5">
    <source>
        <dbReference type="Proteomes" id="UP000663829"/>
    </source>
</evidence>
<dbReference type="Gene3D" id="3.40.50.300">
    <property type="entry name" value="P-loop containing nucleotide triphosphate hydrolases"/>
    <property type="match status" value="1"/>
</dbReference>